<dbReference type="InterPro" id="IPR042197">
    <property type="entry name" value="Apaf_helical"/>
</dbReference>
<dbReference type="Proteomes" id="UP000824890">
    <property type="component" value="Unassembled WGS sequence"/>
</dbReference>
<evidence type="ECO:0000256" key="3">
    <source>
        <dbReference type="ARBA" id="ARBA00022741"/>
    </source>
</evidence>
<evidence type="ECO:0000313" key="11">
    <source>
        <dbReference type="Proteomes" id="UP000824890"/>
    </source>
</evidence>
<dbReference type="InterPro" id="IPR015915">
    <property type="entry name" value="Kelch-typ_b-propeller"/>
</dbReference>
<feature type="domain" description="Disease resistance protein winged helix" evidence="8">
    <location>
        <begin position="448"/>
        <end position="518"/>
    </location>
</feature>
<dbReference type="InterPro" id="IPR006652">
    <property type="entry name" value="Kelch_1"/>
</dbReference>
<evidence type="ECO:0000259" key="9">
    <source>
        <dbReference type="Pfam" id="PF23598"/>
    </source>
</evidence>
<keyword evidence="3" id="KW-0547">Nucleotide-binding</keyword>
<dbReference type="Gene3D" id="2.120.10.80">
    <property type="entry name" value="Kelch-type beta propeller"/>
    <property type="match status" value="2"/>
</dbReference>
<dbReference type="Pfam" id="PF18052">
    <property type="entry name" value="Rx_N"/>
    <property type="match status" value="1"/>
</dbReference>
<dbReference type="PANTHER" id="PTHR46093:SF13">
    <property type="entry name" value="RAB9 EFFECTOR PROTEIN WITH KELCH MOTIFS"/>
    <property type="match status" value="1"/>
</dbReference>
<evidence type="ECO:0000256" key="1">
    <source>
        <dbReference type="ARBA" id="ARBA00022441"/>
    </source>
</evidence>
<proteinExistence type="predicted"/>
<reference evidence="10 11" key="1">
    <citation type="submission" date="2021-05" db="EMBL/GenBank/DDBJ databases">
        <title>Genome Assembly of Synthetic Allotetraploid Brassica napus Reveals Homoeologous Exchanges between Subgenomes.</title>
        <authorList>
            <person name="Davis J.T."/>
        </authorList>
    </citation>
    <scope>NUCLEOTIDE SEQUENCE [LARGE SCALE GENOMIC DNA]</scope>
    <source>
        <strain evidence="11">cv. Da-Ae</strain>
        <tissue evidence="10">Seedling</tissue>
    </source>
</reference>
<feature type="region of interest" description="Disordered" evidence="5">
    <location>
        <begin position="1289"/>
        <end position="1318"/>
    </location>
</feature>
<dbReference type="InterPro" id="IPR055414">
    <property type="entry name" value="LRR_R13L4/SHOC2-like"/>
</dbReference>
<keyword evidence="11" id="KW-1185">Reference proteome</keyword>
<dbReference type="PRINTS" id="PR00364">
    <property type="entry name" value="DISEASERSIST"/>
</dbReference>
<dbReference type="PANTHER" id="PTHR46093">
    <property type="entry name" value="ACYL-COA-BINDING DOMAIN-CONTAINING PROTEIN 5"/>
    <property type="match status" value="1"/>
</dbReference>
<dbReference type="Pfam" id="PF24681">
    <property type="entry name" value="Kelch_KLHDC2_KLHL20_DRC7"/>
    <property type="match status" value="1"/>
</dbReference>
<dbReference type="SMART" id="SM00612">
    <property type="entry name" value="Kelch"/>
    <property type="match status" value="2"/>
</dbReference>
<evidence type="ECO:0000259" key="8">
    <source>
        <dbReference type="Pfam" id="PF23559"/>
    </source>
</evidence>
<name>A0ABQ8D7D3_BRANA</name>
<dbReference type="InterPro" id="IPR058922">
    <property type="entry name" value="WHD_DRP"/>
</dbReference>
<protein>
    <recommendedName>
        <fullName evidence="12">Disease resistance protein</fullName>
    </recommendedName>
</protein>
<dbReference type="CDD" id="cd14798">
    <property type="entry name" value="RX-CC_like"/>
    <property type="match status" value="1"/>
</dbReference>
<evidence type="ECO:0000313" key="10">
    <source>
        <dbReference type="EMBL" id="KAH0925276.1"/>
    </source>
</evidence>
<organism evidence="10 11">
    <name type="scientific">Brassica napus</name>
    <name type="common">Rape</name>
    <dbReference type="NCBI Taxonomy" id="3708"/>
    <lineage>
        <taxon>Eukaryota</taxon>
        <taxon>Viridiplantae</taxon>
        <taxon>Streptophyta</taxon>
        <taxon>Embryophyta</taxon>
        <taxon>Tracheophyta</taxon>
        <taxon>Spermatophyta</taxon>
        <taxon>Magnoliopsida</taxon>
        <taxon>eudicotyledons</taxon>
        <taxon>Gunneridae</taxon>
        <taxon>Pentapetalae</taxon>
        <taxon>rosids</taxon>
        <taxon>malvids</taxon>
        <taxon>Brassicales</taxon>
        <taxon>Brassicaceae</taxon>
        <taxon>Brassiceae</taxon>
        <taxon>Brassica</taxon>
    </lineage>
</organism>
<dbReference type="Gene3D" id="1.10.8.430">
    <property type="entry name" value="Helical domain of apoptotic protease-activating factors"/>
    <property type="match status" value="1"/>
</dbReference>
<sequence length="1451" mass="165251">MAVTDKIDLESTLSVPLISLLPKNLSKQVEELLHERRIVMADGVVSFGVEKLWDLLSRESERLQGVHEKVDDLKCQMRMLQSLLKDADARKYENEAVRNFLEDVKDIVFDAEDIIESFLLKELSGNQKGIKGRVKRLSCFLVDRRGLSMDIEGITKRMSKVVAQMQSFGIQHSVNKPPPLQKRQREIQQTYPKRSQKDLVGVEQSVNELVGHLVENDNIQVVSISGMGGIGKTTLARQVFHHDIVRSHFDGFAWICVSQDFKRKDIWQKLLQDLRPHDKGNKHMNEETLQAELFHLLETSKYLIVMDDVWKKEDWDVIKDVFPQERGWKMILTSRDEGVGLHVNPKSFLFKPKILTPEEKFIVDEELEAMGRKMVKYCGGLPLAVKVLGGLLANKIMVEEWKRVDDNIKTQIVRRDDKNQDSVYRVLSMSYEDLPMQLKNCFLYLAHFPEDYKIEAEQLYYYWEAEGIITSSVDGETTRKIGEDYIDELVRRNMIIGVKEDLSCRWEYCQMHDMMREVCLSKAKEENFLQFIKVPTTSTSTINAHTPTRSRRLVVHGGGNAFDMLERKNNQKARSVLGFGLDSNLWKQSGQGFQNLLLLRVLDLSLDYKIDSKGWRIPSSIGKLIHLRYLRLEMGHATHVPSSLRNLKLLIYLRIYSWKRVHLPSIFKEMVELRFLILPRSFDAKTKLELGNLVNLECLTGFRSEYGSITDFLRMKKLRTLEIFLKGRYTSETLASSLCELRNLEVLRLIDENRSGGAYDVDFVWNFIHLRSLKLGIRIKKLPEHSRFPPHLAHVSLSGCKMEEDPLQILEKLLHLKSVLLGIDAFVGRKMVCSKGGFPQLCKLLIWSLDDWEEWIVEEGSMPCLRTLSIWLCDKLKELPEGLKYITSLKELEITHKIKEWETKLVPGGESYHKVQHIPSVATTLIATNKENKTVSGEPTQDQYPPLSISFLFRGDQSPNVCITGLELPHPISPELLHSLGAVNVGKSMVVVFGGLVDKKFLNDIIVYDIENKLWFEPECTGSVSEGKVGPTPRAFHVAITIDCHMFIFGGRSGGKRLGDFWVLDTDIWQWSELTSFGDLPTPRDFSAAAAIGNQKIVLCGGWDGKKWLSDVYVMDTMSLEWMELSVSGSLPPPRCGHTATMVEKRLLVFGGRGGGGPIMGDLWALKGLIDEERETPGWTQLKLPGQAPSARCGHTVTSGGHYLLLFGGHGTGGWLSRYDVYYNDTIILDRVTAQWKRLPISNDEPPPPRAYHTMTSIGARHLLIGGFDGKSTFGDLWWLVPEGDPIAKRSSVPQLRNPPETKESERELDMERGQEGSTIVDLQKKMGISVSSGPRLQIPEESEDQEFVELGSRLIEGDAVDNGASMIQMAAEALRQHWKESTPETLQLKELGSLLRDYQRLVTRKYTAQSSLTSADFGKKTFTFYHIKTSSELRMEDIPELLEEYKTLLI</sequence>
<dbReference type="Gene3D" id="1.20.5.4130">
    <property type="match status" value="1"/>
</dbReference>
<keyword evidence="1" id="KW-0880">Kelch repeat</keyword>
<dbReference type="Gene3D" id="1.10.10.10">
    <property type="entry name" value="Winged helix-like DNA-binding domain superfamily/Winged helix DNA-binding domain"/>
    <property type="match status" value="1"/>
</dbReference>
<dbReference type="InterPro" id="IPR032675">
    <property type="entry name" value="LRR_dom_sf"/>
</dbReference>
<dbReference type="Pfam" id="PF23598">
    <property type="entry name" value="LRR_14"/>
    <property type="match status" value="1"/>
</dbReference>
<dbReference type="EMBL" id="JAGKQM010000005">
    <property type="protein sequence ID" value="KAH0925276.1"/>
    <property type="molecule type" value="Genomic_DNA"/>
</dbReference>
<dbReference type="SUPFAM" id="SSF52058">
    <property type="entry name" value="L domain-like"/>
    <property type="match status" value="1"/>
</dbReference>
<dbReference type="Gene3D" id="3.40.50.300">
    <property type="entry name" value="P-loop containing nucleotide triphosphate hydrolases"/>
    <property type="match status" value="1"/>
</dbReference>
<evidence type="ECO:0000256" key="2">
    <source>
        <dbReference type="ARBA" id="ARBA00022737"/>
    </source>
</evidence>
<feature type="domain" description="Disease resistance R13L4/SHOC-2-like LRR" evidence="9">
    <location>
        <begin position="573"/>
        <end position="901"/>
    </location>
</feature>
<keyword evidence="4" id="KW-0611">Plant defense</keyword>
<evidence type="ECO:0000259" key="6">
    <source>
        <dbReference type="Pfam" id="PF00931"/>
    </source>
</evidence>
<keyword evidence="2" id="KW-0677">Repeat</keyword>
<evidence type="ECO:0000256" key="5">
    <source>
        <dbReference type="SAM" id="MobiDB-lite"/>
    </source>
</evidence>
<dbReference type="InterPro" id="IPR038005">
    <property type="entry name" value="RX-like_CC"/>
</dbReference>
<feature type="domain" description="Disease resistance N-terminal" evidence="7">
    <location>
        <begin position="44"/>
        <end position="129"/>
    </location>
</feature>
<dbReference type="Gene3D" id="3.80.10.10">
    <property type="entry name" value="Ribonuclease Inhibitor"/>
    <property type="match status" value="1"/>
</dbReference>
<dbReference type="Pfam" id="PF00931">
    <property type="entry name" value="NB-ARC"/>
    <property type="match status" value="1"/>
</dbReference>
<dbReference type="SUPFAM" id="SSF52540">
    <property type="entry name" value="P-loop containing nucleoside triphosphate hydrolases"/>
    <property type="match status" value="1"/>
</dbReference>
<dbReference type="SUPFAM" id="SSF117281">
    <property type="entry name" value="Kelch motif"/>
    <property type="match status" value="1"/>
</dbReference>
<evidence type="ECO:0008006" key="12">
    <source>
        <dbReference type="Google" id="ProtNLM"/>
    </source>
</evidence>
<feature type="compositionally biased region" description="Basic and acidic residues" evidence="5">
    <location>
        <begin position="1300"/>
        <end position="1315"/>
    </location>
</feature>
<dbReference type="InterPro" id="IPR002182">
    <property type="entry name" value="NB-ARC"/>
</dbReference>
<evidence type="ECO:0000256" key="4">
    <source>
        <dbReference type="ARBA" id="ARBA00022821"/>
    </source>
</evidence>
<dbReference type="InterPro" id="IPR036388">
    <property type="entry name" value="WH-like_DNA-bd_sf"/>
</dbReference>
<dbReference type="Pfam" id="PF23559">
    <property type="entry name" value="WHD_DRP"/>
    <property type="match status" value="1"/>
</dbReference>
<feature type="domain" description="NB-ARC" evidence="6">
    <location>
        <begin position="203"/>
        <end position="361"/>
    </location>
</feature>
<evidence type="ECO:0000259" key="7">
    <source>
        <dbReference type="Pfam" id="PF18052"/>
    </source>
</evidence>
<dbReference type="InterPro" id="IPR027417">
    <property type="entry name" value="P-loop_NTPase"/>
</dbReference>
<dbReference type="InterPro" id="IPR041118">
    <property type="entry name" value="Rx_N"/>
</dbReference>
<gene>
    <name evidence="10" type="ORF">HID58_017532</name>
</gene>
<accession>A0ABQ8D7D3</accession>
<comment type="caution">
    <text evidence="10">The sequence shown here is derived from an EMBL/GenBank/DDBJ whole genome shotgun (WGS) entry which is preliminary data.</text>
</comment>